<evidence type="ECO:0000313" key="3">
    <source>
        <dbReference type="Proteomes" id="UP001310890"/>
    </source>
</evidence>
<dbReference type="Gene3D" id="3.40.50.1820">
    <property type="entry name" value="alpha/beta hydrolase"/>
    <property type="match status" value="1"/>
</dbReference>
<comment type="caution">
    <text evidence="2">The sequence shown here is derived from an EMBL/GenBank/DDBJ whole genome shotgun (WGS) entry which is preliminary data.</text>
</comment>
<dbReference type="EMBL" id="JAVRRL010000014">
    <property type="protein sequence ID" value="KAK5115107.1"/>
    <property type="molecule type" value="Genomic_DNA"/>
</dbReference>
<feature type="domain" description="AB hydrolase-1" evidence="1">
    <location>
        <begin position="11"/>
        <end position="254"/>
    </location>
</feature>
<accession>A0AAN7TN67</accession>
<dbReference type="PANTHER" id="PTHR37017:SF11">
    <property type="entry name" value="ESTERASE_LIPASE_THIOESTERASE DOMAIN-CONTAINING PROTEIN"/>
    <property type="match status" value="1"/>
</dbReference>
<evidence type="ECO:0000313" key="2">
    <source>
        <dbReference type="EMBL" id="KAK5115107.1"/>
    </source>
</evidence>
<dbReference type="InterPro" id="IPR029058">
    <property type="entry name" value="AB_hydrolase_fold"/>
</dbReference>
<dbReference type="AlphaFoldDB" id="A0AAN7TN67"/>
<dbReference type="InterPro" id="IPR052897">
    <property type="entry name" value="Sec-Metab_Biosynth_Hydrolase"/>
</dbReference>
<reference evidence="2" key="1">
    <citation type="submission" date="2023-08" db="EMBL/GenBank/DDBJ databases">
        <title>Black Yeasts Isolated from many extreme environments.</title>
        <authorList>
            <person name="Coleine C."/>
            <person name="Stajich J.E."/>
            <person name="Selbmann L."/>
        </authorList>
    </citation>
    <scope>NUCLEOTIDE SEQUENCE</scope>
    <source>
        <strain evidence="2">CCFEE 5401</strain>
    </source>
</reference>
<dbReference type="PANTHER" id="PTHR37017">
    <property type="entry name" value="AB HYDROLASE-1 DOMAIN-CONTAINING PROTEIN-RELATED"/>
    <property type="match status" value="1"/>
</dbReference>
<protein>
    <recommendedName>
        <fullName evidence="1">AB hydrolase-1 domain-containing protein</fullName>
    </recommendedName>
</protein>
<dbReference type="SUPFAM" id="SSF53474">
    <property type="entry name" value="alpha/beta-Hydrolases"/>
    <property type="match status" value="1"/>
</dbReference>
<evidence type="ECO:0000259" key="1">
    <source>
        <dbReference type="Pfam" id="PF12697"/>
    </source>
</evidence>
<gene>
    <name evidence="2" type="ORF">LTR62_001804</name>
</gene>
<organism evidence="2 3">
    <name type="scientific">Meristemomyces frigidus</name>
    <dbReference type="NCBI Taxonomy" id="1508187"/>
    <lineage>
        <taxon>Eukaryota</taxon>
        <taxon>Fungi</taxon>
        <taxon>Dikarya</taxon>
        <taxon>Ascomycota</taxon>
        <taxon>Pezizomycotina</taxon>
        <taxon>Dothideomycetes</taxon>
        <taxon>Dothideomycetidae</taxon>
        <taxon>Mycosphaerellales</taxon>
        <taxon>Teratosphaeriaceae</taxon>
        <taxon>Meristemomyces</taxon>
    </lineage>
</organism>
<sequence length="270" mass="28959">MPSSDKMPIFLAVHGAWHRPERFDMLKTLVEKHGYDFQAVRLASIGKFDKDPGDGLKLDIAVIANALRKIIHVGQDVVVLSHSYGGMPTSGGVATIMEEQKAECGKSAHGKVIRLVYISAYVPLKGNSAADENVLAGHEGGGPDTTIMLPTGMVEPRDPISLMYNTTPKQIAEDAMSKLAPSAISSFITGTELCGWADYGIPLSYIGCKQDRAMPVSMQEMNVERVKSVDADAGIYWLDTDHSPFLCAPERVADILVDGLKLSQGSAGAA</sequence>
<proteinExistence type="predicted"/>
<dbReference type="InterPro" id="IPR000073">
    <property type="entry name" value="AB_hydrolase_1"/>
</dbReference>
<name>A0AAN7TN67_9PEZI</name>
<dbReference type="Proteomes" id="UP001310890">
    <property type="component" value="Unassembled WGS sequence"/>
</dbReference>
<dbReference type="Pfam" id="PF12697">
    <property type="entry name" value="Abhydrolase_6"/>
    <property type="match status" value="1"/>
</dbReference>